<evidence type="ECO:0000313" key="9">
    <source>
        <dbReference type="EMBL" id="GAA5507042.1"/>
    </source>
</evidence>
<evidence type="ECO:0000256" key="6">
    <source>
        <dbReference type="SAM" id="MobiDB-lite"/>
    </source>
</evidence>
<dbReference type="InterPro" id="IPR050810">
    <property type="entry name" value="Bact_Secretion_Sys_Channel"/>
</dbReference>
<keyword evidence="2" id="KW-0732">Signal</keyword>
<keyword evidence="3" id="KW-0472">Membrane</keyword>
<name>A0ABP9VPD0_9BACT</name>
<feature type="compositionally biased region" description="Pro residues" evidence="6">
    <location>
        <begin position="101"/>
        <end position="113"/>
    </location>
</feature>
<dbReference type="EMBL" id="BAABRO010000004">
    <property type="protein sequence ID" value="GAA5507042.1"/>
    <property type="molecule type" value="Genomic_DNA"/>
</dbReference>
<dbReference type="PRINTS" id="PR00811">
    <property type="entry name" value="BCTERIALGSPD"/>
</dbReference>
<comment type="caution">
    <text evidence="9">The sequence shown here is derived from an EMBL/GenBank/DDBJ whole genome shotgun (WGS) entry which is preliminary data.</text>
</comment>
<keyword evidence="10" id="KW-1185">Reference proteome</keyword>
<keyword evidence="5" id="KW-0813">Transport</keyword>
<comment type="similarity">
    <text evidence="4">Belongs to the bacterial secretin family.</text>
</comment>
<evidence type="ECO:0000256" key="3">
    <source>
        <dbReference type="ARBA" id="ARBA00023136"/>
    </source>
</evidence>
<feature type="region of interest" description="Disordered" evidence="6">
    <location>
        <begin position="101"/>
        <end position="160"/>
    </location>
</feature>
<dbReference type="PANTHER" id="PTHR30332:SF24">
    <property type="entry name" value="SECRETIN GSPD-RELATED"/>
    <property type="match status" value="1"/>
</dbReference>
<gene>
    <name evidence="9" type="primary">sctC_6</name>
    <name evidence="9" type="ORF">Rcae01_02496</name>
</gene>
<accession>A0ABP9VPD0</accession>
<sequence>MSQNDSIASSTCFAPTRGLFGRLVITIFVAGCGLGSAVGEQSIGSAEGFNADAAATNLMVADVPDLIPIPGSGHPVIVKPEGRVLIAADAPAPLNTVSPVVPLPPSPLQPQPPSSAANHSKTSLPIEPHLPAEPHLTTASNPRDLSDSRQTETSPHNVAAQLDAKGSITFRKTPLNEVIFLLSDLWKVNIVAADTINGEVSGTFFETPLREVLSAVLNSSGYSYRQTGNSLIVLPMDQVGSDNPDFVSRLIQLPSAAGDSDTTIDAVQLLLSDRGQIRKLGNGAILIVDRPERIDNVQELISHLSPQHAAASPAVQDLPAPAVTLPTNESFLATDGIAYFTPQFTEAEEMTESLQAALGDTITVATYAKENRIMIKGTPDQLRLAAQAIEQLDIPRPQVRITALIYDVSLKEAEGLGVNWSHGPHSRATSLLNAGTDEEISVFRNAIEAGTDLGLGSPTSSLGFRTLNNSYDATVALQALSATSEAKILADPTVTVGDRCQASIKIVQRLPIVTSIVTSTGSIPQVEFEEAGIILNVTPRISRDGTIEMQVRPEYSVVAEYRDAYPVIDSRNAETTVRVGNGQLFAMGGLRQKSITETVRGVPYLKDVKYIGRLFRSHGSEVRESELIVFLKPEIITQYAAGTLRENQAACVANALLDQVPYASLCPNTPDCRNPDCPNHHPRVRVNGGSVELEMIGGCGIGCLEPMNSFSSEIPIDSMSVPSQVEIVLPSP</sequence>
<organism evidence="9 10">
    <name type="scientific">Novipirellula caenicola</name>
    <dbReference type="NCBI Taxonomy" id="1536901"/>
    <lineage>
        <taxon>Bacteria</taxon>
        <taxon>Pseudomonadati</taxon>
        <taxon>Planctomycetota</taxon>
        <taxon>Planctomycetia</taxon>
        <taxon>Pirellulales</taxon>
        <taxon>Pirellulaceae</taxon>
        <taxon>Novipirellula</taxon>
    </lineage>
</organism>
<evidence type="ECO:0000259" key="7">
    <source>
        <dbReference type="Pfam" id="PF00263"/>
    </source>
</evidence>
<dbReference type="InterPro" id="IPR001775">
    <property type="entry name" value="GspD/PilQ"/>
</dbReference>
<comment type="subcellular location">
    <subcellularLocation>
        <location evidence="5">Cell outer membrane</location>
    </subcellularLocation>
    <subcellularLocation>
        <location evidence="1">Membrane</location>
    </subcellularLocation>
</comment>
<dbReference type="InterPro" id="IPR038591">
    <property type="entry name" value="NolW-like_sf"/>
</dbReference>
<evidence type="ECO:0000259" key="8">
    <source>
        <dbReference type="Pfam" id="PF03958"/>
    </source>
</evidence>
<feature type="domain" description="Type II/III secretion system secretin-like" evidence="7">
    <location>
        <begin position="479"/>
        <end position="636"/>
    </location>
</feature>
<evidence type="ECO:0000313" key="10">
    <source>
        <dbReference type="Proteomes" id="UP001416858"/>
    </source>
</evidence>
<dbReference type="PANTHER" id="PTHR30332">
    <property type="entry name" value="PROBABLE GENERAL SECRETION PATHWAY PROTEIN D"/>
    <property type="match status" value="1"/>
</dbReference>
<dbReference type="Pfam" id="PF00263">
    <property type="entry name" value="Secretin"/>
    <property type="match status" value="1"/>
</dbReference>
<proteinExistence type="inferred from homology"/>
<reference evidence="9 10" key="1">
    <citation type="submission" date="2024-02" db="EMBL/GenBank/DDBJ databases">
        <title>Rhodopirellula caenicola NBRC 110016.</title>
        <authorList>
            <person name="Ichikawa N."/>
            <person name="Katano-Makiyama Y."/>
            <person name="Hidaka K."/>
        </authorList>
    </citation>
    <scope>NUCLEOTIDE SEQUENCE [LARGE SCALE GENOMIC DNA]</scope>
    <source>
        <strain evidence="9 10">NBRC 110016</strain>
    </source>
</reference>
<protein>
    <submittedName>
        <fullName evidence="9">Type 3 secretion system secretin</fullName>
    </submittedName>
</protein>
<dbReference type="InterPro" id="IPR004846">
    <property type="entry name" value="T2SS/T3SS_dom"/>
</dbReference>
<evidence type="ECO:0000256" key="1">
    <source>
        <dbReference type="ARBA" id="ARBA00004370"/>
    </source>
</evidence>
<feature type="domain" description="NolW-like" evidence="8">
    <location>
        <begin position="339"/>
        <end position="398"/>
    </location>
</feature>
<dbReference type="InterPro" id="IPR005644">
    <property type="entry name" value="NolW-like"/>
</dbReference>
<dbReference type="Proteomes" id="UP001416858">
    <property type="component" value="Unassembled WGS sequence"/>
</dbReference>
<evidence type="ECO:0000256" key="5">
    <source>
        <dbReference type="RuleBase" id="RU004004"/>
    </source>
</evidence>
<evidence type="ECO:0000256" key="2">
    <source>
        <dbReference type="ARBA" id="ARBA00022729"/>
    </source>
</evidence>
<evidence type="ECO:0000256" key="4">
    <source>
        <dbReference type="RuleBase" id="RU004003"/>
    </source>
</evidence>
<dbReference type="Gene3D" id="3.30.1370.120">
    <property type="match status" value="2"/>
</dbReference>
<dbReference type="Pfam" id="PF03958">
    <property type="entry name" value="Secretin_N"/>
    <property type="match status" value="1"/>
</dbReference>